<evidence type="ECO:0000256" key="1">
    <source>
        <dbReference type="SAM" id="MobiDB-lite"/>
    </source>
</evidence>
<gene>
    <name evidence="2" type="ORF">TrST_g8695</name>
</gene>
<feature type="compositionally biased region" description="Polar residues" evidence="1">
    <location>
        <begin position="588"/>
        <end position="597"/>
    </location>
</feature>
<keyword evidence="3" id="KW-1185">Reference proteome</keyword>
<dbReference type="SUPFAM" id="SSF55961">
    <property type="entry name" value="Bet v1-like"/>
    <property type="match status" value="1"/>
</dbReference>
<dbReference type="InterPro" id="IPR023393">
    <property type="entry name" value="START-like_dom_sf"/>
</dbReference>
<sequence length="597" mass="67318">MIELQKQKQLKYEAELELAAERLVKEAAVRENFTPREKEAASEEERNKSTSVMSQLEEEDDTLQKELRRPDGVDASPVPAGPLNRATPSVQKVGENMLVKNTTTHTYHTNITIHEELEVFLETLLGDRPKVDRTLYQKIVEKDVVYWSFMVTDTKSCDLLLRMRVERPDEDEVVVRVESVEEEEVEATSLPNPHSTVTKIVRLLFEEGTIILRPLQFGQTSFTFTAQVDVGEVTKDAIIAPPSSFSRTTTSVTRSTTAASITNAVTGVTSSRGAVLKNLGASGETAKGKEIFCKLAGSFYEQFKKEDVIDARRKADFIKNGIPNASPLTEAEENLIAKLMREVEVMKAKRIAGTVNDSVEKFLHRDKKGGATWGMTVAKMDVAAITLFTELWLLDTYARWAEHKKTAIREVWENIDGTQGVEYIGSLSLPGVQDRIFHTWLTWKRLMGEDGRETFIIALSPFVEYRGATCHEVEGAEKFHDATTKGVHIVKQLTKNTCEWTHVQQADLKISVLPEYVVNYIAKQQLGKANELQEKFRRNGKEVDREGETALVEVMKEQRGVALMEDQVKVFKSESVRSSRDLWRRASGQRSSRLTSS</sequence>
<organism evidence="2 3">
    <name type="scientific">Triparma strigata</name>
    <dbReference type="NCBI Taxonomy" id="1606541"/>
    <lineage>
        <taxon>Eukaryota</taxon>
        <taxon>Sar</taxon>
        <taxon>Stramenopiles</taxon>
        <taxon>Ochrophyta</taxon>
        <taxon>Bolidophyceae</taxon>
        <taxon>Parmales</taxon>
        <taxon>Triparmaceae</taxon>
        <taxon>Triparma</taxon>
    </lineage>
</organism>
<proteinExistence type="predicted"/>
<feature type="region of interest" description="Disordered" evidence="1">
    <location>
        <begin position="30"/>
        <end position="88"/>
    </location>
</feature>
<dbReference type="Gene3D" id="3.30.530.20">
    <property type="match status" value="2"/>
</dbReference>
<protein>
    <submittedName>
        <fullName evidence="2">Uncharacterized protein</fullName>
    </submittedName>
</protein>
<accession>A0A9W7BY30</accession>
<comment type="caution">
    <text evidence="2">The sequence shown here is derived from an EMBL/GenBank/DDBJ whole genome shotgun (WGS) entry which is preliminary data.</text>
</comment>
<name>A0A9W7BY30_9STRA</name>
<feature type="compositionally biased region" description="Basic and acidic residues" evidence="1">
    <location>
        <begin position="574"/>
        <end position="584"/>
    </location>
</feature>
<evidence type="ECO:0000313" key="3">
    <source>
        <dbReference type="Proteomes" id="UP001165085"/>
    </source>
</evidence>
<dbReference type="AlphaFoldDB" id="A0A9W7BY30"/>
<feature type="region of interest" description="Disordered" evidence="1">
    <location>
        <begin position="574"/>
        <end position="597"/>
    </location>
</feature>
<evidence type="ECO:0000313" key="2">
    <source>
        <dbReference type="EMBL" id="GMH96225.1"/>
    </source>
</evidence>
<dbReference type="EMBL" id="BRXY01000463">
    <property type="protein sequence ID" value="GMH96225.1"/>
    <property type="molecule type" value="Genomic_DNA"/>
</dbReference>
<dbReference type="Proteomes" id="UP001165085">
    <property type="component" value="Unassembled WGS sequence"/>
</dbReference>
<feature type="compositionally biased region" description="Basic and acidic residues" evidence="1">
    <location>
        <begin position="30"/>
        <end position="48"/>
    </location>
</feature>
<feature type="compositionally biased region" description="Basic and acidic residues" evidence="1">
    <location>
        <begin position="62"/>
        <end position="72"/>
    </location>
</feature>
<reference evidence="3" key="1">
    <citation type="journal article" date="2023" name="Commun. Biol.">
        <title>Genome analysis of Parmales, the sister group of diatoms, reveals the evolutionary specialization of diatoms from phago-mixotrophs to photoautotrophs.</title>
        <authorList>
            <person name="Ban H."/>
            <person name="Sato S."/>
            <person name="Yoshikawa S."/>
            <person name="Yamada K."/>
            <person name="Nakamura Y."/>
            <person name="Ichinomiya M."/>
            <person name="Sato N."/>
            <person name="Blanc-Mathieu R."/>
            <person name="Endo H."/>
            <person name="Kuwata A."/>
            <person name="Ogata H."/>
        </authorList>
    </citation>
    <scope>NUCLEOTIDE SEQUENCE [LARGE SCALE GENOMIC DNA]</scope>
    <source>
        <strain evidence="3">NIES 3701</strain>
    </source>
</reference>